<gene>
    <name evidence="3" type="ORF">HAX54_024579</name>
</gene>
<dbReference type="Pfam" id="PF01176">
    <property type="entry name" value="eIF-1a"/>
    <property type="match status" value="1"/>
</dbReference>
<feature type="domain" description="S1-like" evidence="2">
    <location>
        <begin position="1"/>
        <end position="56"/>
    </location>
</feature>
<dbReference type="SMART" id="SM00652">
    <property type="entry name" value="eIF1a"/>
    <property type="match status" value="1"/>
</dbReference>
<organism evidence="3 4">
    <name type="scientific">Datura stramonium</name>
    <name type="common">Jimsonweed</name>
    <name type="synonym">Common thornapple</name>
    <dbReference type="NCBI Taxonomy" id="4076"/>
    <lineage>
        <taxon>Eukaryota</taxon>
        <taxon>Viridiplantae</taxon>
        <taxon>Streptophyta</taxon>
        <taxon>Embryophyta</taxon>
        <taxon>Tracheophyta</taxon>
        <taxon>Spermatophyta</taxon>
        <taxon>Magnoliopsida</taxon>
        <taxon>eudicotyledons</taxon>
        <taxon>Gunneridae</taxon>
        <taxon>Pentapetalae</taxon>
        <taxon>asterids</taxon>
        <taxon>lamiids</taxon>
        <taxon>Solanales</taxon>
        <taxon>Solanaceae</taxon>
        <taxon>Solanoideae</taxon>
        <taxon>Datureae</taxon>
        <taxon>Datura</taxon>
    </lineage>
</organism>
<comment type="caution">
    <text evidence="3">The sequence shown here is derived from an EMBL/GenBank/DDBJ whole genome shotgun (WGS) entry which is preliminary data.</text>
</comment>
<proteinExistence type="predicted"/>
<evidence type="ECO:0000256" key="1">
    <source>
        <dbReference type="PROSITE-ProRule" id="PRU00181"/>
    </source>
</evidence>
<reference evidence="3 4" key="1">
    <citation type="journal article" date="2021" name="BMC Genomics">
        <title>Datura genome reveals duplications of psychoactive alkaloid biosynthetic genes and high mutation rate following tissue culture.</title>
        <authorList>
            <person name="Rajewski A."/>
            <person name="Carter-House D."/>
            <person name="Stajich J."/>
            <person name="Litt A."/>
        </authorList>
    </citation>
    <scope>NUCLEOTIDE SEQUENCE [LARGE SCALE GENOMIC DNA]</scope>
    <source>
        <strain evidence="3">AR-01</strain>
    </source>
</reference>
<dbReference type="InterPro" id="IPR001253">
    <property type="entry name" value="TIF_eIF-1A"/>
</dbReference>
<dbReference type="InterPro" id="IPR006196">
    <property type="entry name" value="RNA-binding_domain_S1_IF1"/>
</dbReference>
<dbReference type="InterPro" id="IPR012340">
    <property type="entry name" value="NA-bd_OB-fold"/>
</dbReference>
<dbReference type="Proteomes" id="UP000823775">
    <property type="component" value="Unassembled WGS sequence"/>
</dbReference>
<dbReference type="PANTHER" id="PTHR21668">
    <property type="entry name" value="EIF-1A"/>
    <property type="match status" value="1"/>
</dbReference>
<accession>A0ABS8V0T7</accession>
<dbReference type="Gene3D" id="2.40.50.140">
    <property type="entry name" value="Nucleic acid-binding proteins"/>
    <property type="match status" value="1"/>
</dbReference>
<keyword evidence="1" id="KW-0396">Initiation factor</keyword>
<dbReference type="SUPFAM" id="SSF50249">
    <property type="entry name" value="Nucleic acid-binding proteins"/>
    <property type="match status" value="1"/>
</dbReference>
<keyword evidence="1" id="KW-0648">Protein biosynthesis</keyword>
<dbReference type="EMBL" id="JACEIK010002995">
    <property type="protein sequence ID" value="MCD9639834.1"/>
    <property type="molecule type" value="Genomic_DNA"/>
</dbReference>
<keyword evidence="4" id="KW-1185">Reference proteome</keyword>
<name>A0ABS8V0T7_DATST</name>
<evidence type="ECO:0000313" key="4">
    <source>
        <dbReference type="Proteomes" id="UP000823775"/>
    </source>
</evidence>
<protein>
    <recommendedName>
        <fullName evidence="2">S1-like domain-containing protein</fullName>
    </recommendedName>
</protein>
<dbReference type="PROSITE" id="PS50832">
    <property type="entry name" value="S1_IF1_TYPE"/>
    <property type="match status" value="1"/>
</dbReference>
<evidence type="ECO:0000259" key="2">
    <source>
        <dbReference type="PROSITE" id="PS50832"/>
    </source>
</evidence>
<evidence type="ECO:0000313" key="3">
    <source>
        <dbReference type="EMBL" id="MCD9639834.1"/>
    </source>
</evidence>
<dbReference type="CDD" id="cd05793">
    <property type="entry name" value="S1_IF1A"/>
    <property type="match status" value="1"/>
</dbReference>
<sequence>MLGDGRFVATSINGIKHVCHIPGKMHNKVWIAAGDIVLLSLRGYKDDKEDVIIKYMPDEVRLLKANGELLENIRLNDVLGEEDEGAGDDYIVFDMKTLKESKISVT</sequence>